<evidence type="ECO:0000259" key="2">
    <source>
        <dbReference type="PROSITE" id="PS00028"/>
    </source>
</evidence>
<dbReference type="GeneID" id="70124808"/>
<dbReference type="AlphaFoldDB" id="A0A9P8ULI6"/>
<name>A0A9P8ULI6_9PEZI</name>
<proteinExistence type="predicted"/>
<organism evidence="3 4">
    <name type="scientific">Truncatella angustata</name>
    <dbReference type="NCBI Taxonomy" id="152316"/>
    <lineage>
        <taxon>Eukaryota</taxon>
        <taxon>Fungi</taxon>
        <taxon>Dikarya</taxon>
        <taxon>Ascomycota</taxon>
        <taxon>Pezizomycotina</taxon>
        <taxon>Sordariomycetes</taxon>
        <taxon>Xylariomycetidae</taxon>
        <taxon>Amphisphaeriales</taxon>
        <taxon>Sporocadaceae</taxon>
        <taxon>Truncatella</taxon>
    </lineage>
</organism>
<dbReference type="PANTHER" id="PTHR21354:SF0">
    <property type="entry name" value="ZINC FINGER PROTEIN 511"/>
    <property type="match status" value="1"/>
</dbReference>
<comment type="caution">
    <text evidence="3">The sequence shown here is derived from an EMBL/GenBank/DDBJ whole genome shotgun (WGS) entry which is preliminary data.</text>
</comment>
<evidence type="ECO:0000313" key="4">
    <source>
        <dbReference type="Proteomes" id="UP000758603"/>
    </source>
</evidence>
<feature type="compositionally biased region" description="Low complexity" evidence="1">
    <location>
        <begin position="16"/>
        <end position="29"/>
    </location>
</feature>
<dbReference type="RefSeq" id="XP_045958594.1">
    <property type="nucleotide sequence ID" value="XM_046095915.1"/>
</dbReference>
<accession>A0A9P8ULI6</accession>
<feature type="region of interest" description="Disordered" evidence="1">
    <location>
        <begin position="194"/>
        <end position="252"/>
    </location>
</feature>
<feature type="compositionally biased region" description="Polar residues" evidence="1">
    <location>
        <begin position="200"/>
        <end position="209"/>
    </location>
</feature>
<reference evidence="3" key="1">
    <citation type="journal article" date="2021" name="Nat. Commun.">
        <title>Genetic determinants of endophytism in the Arabidopsis root mycobiome.</title>
        <authorList>
            <person name="Mesny F."/>
            <person name="Miyauchi S."/>
            <person name="Thiergart T."/>
            <person name="Pickel B."/>
            <person name="Atanasova L."/>
            <person name="Karlsson M."/>
            <person name="Huettel B."/>
            <person name="Barry K.W."/>
            <person name="Haridas S."/>
            <person name="Chen C."/>
            <person name="Bauer D."/>
            <person name="Andreopoulos W."/>
            <person name="Pangilinan J."/>
            <person name="LaButti K."/>
            <person name="Riley R."/>
            <person name="Lipzen A."/>
            <person name="Clum A."/>
            <person name="Drula E."/>
            <person name="Henrissat B."/>
            <person name="Kohler A."/>
            <person name="Grigoriev I.V."/>
            <person name="Martin F.M."/>
            <person name="Hacquard S."/>
        </authorList>
    </citation>
    <scope>NUCLEOTIDE SEQUENCE</scope>
    <source>
        <strain evidence="3">MPI-SDFR-AT-0073</strain>
    </source>
</reference>
<protein>
    <submittedName>
        <fullName evidence="3">C2H2 type zinc finger domain-containing protein</fullName>
    </submittedName>
</protein>
<evidence type="ECO:0000313" key="3">
    <source>
        <dbReference type="EMBL" id="KAH6654324.1"/>
    </source>
</evidence>
<gene>
    <name evidence="3" type="ORF">BKA67DRAFT_275159</name>
</gene>
<dbReference type="Proteomes" id="UP000758603">
    <property type="component" value="Unassembled WGS sequence"/>
</dbReference>
<sequence length="286" mass="32080">MKRSREPEEEATAVESPAAYTDDTASTSSETAHIRVSKFAELDGSAIDDSHSSVAMRCSLPGHKEPLVFKSYIEYEAHYSKTHTNRCAECRKNFPSDRFLDLHIEECHDAFAAVLREKGEHTVSLVHLHHQCDYGFLTFSEYSCFVEGCDRKCGTPQKRRMHLIDKHMYPKNYFFAVTKEGIDGRDSLLLEGGHHRRRSSASQAGVQKTASRRQSLRQPEGTETVIEAEQSTSEKDSEATQVGTKVDGKDADTDMADLTSAMSTLQFVPTSVRFGRGKSRTGFSRR</sequence>
<feature type="domain" description="C2H2-type" evidence="2">
    <location>
        <begin position="87"/>
        <end position="108"/>
    </location>
</feature>
<dbReference type="InterPro" id="IPR039258">
    <property type="entry name" value="ZNF511"/>
</dbReference>
<evidence type="ECO:0000256" key="1">
    <source>
        <dbReference type="SAM" id="MobiDB-lite"/>
    </source>
</evidence>
<keyword evidence="4" id="KW-1185">Reference proteome</keyword>
<dbReference type="PROSITE" id="PS00028">
    <property type="entry name" value="ZINC_FINGER_C2H2_1"/>
    <property type="match status" value="1"/>
</dbReference>
<dbReference type="InterPro" id="IPR013087">
    <property type="entry name" value="Znf_C2H2_type"/>
</dbReference>
<dbReference type="SMART" id="SM00355">
    <property type="entry name" value="ZnF_C2H2"/>
    <property type="match status" value="2"/>
</dbReference>
<dbReference type="OrthoDB" id="18440at2759"/>
<dbReference type="EMBL" id="JAGPXC010000004">
    <property type="protein sequence ID" value="KAH6654324.1"/>
    <property type="molecule type" value="Genomic_DNA"/>
</dbReference>
<feature type="region of interest" description="Disordered" evidence="1">
    <location>
        <begin position="1"/>
        <end position="29"/>
    </location>
</feature>
<dbReference type="PANTHER" id="PTHR21354">
    <property type="entry name" value="ZINC FINGER PROTEIN 511"/>
    <property type="match status" value="1"/>
</dbReference>